<dbReference type="InterPro" id="IPR025605">
    <property type="entry name" value="OST-HTH/LOTUS_dom"/>
</dbReference>
<dbReference type="EMBL" id="SODD01000005">
    <property type="protein sequence ID" value="TDW25286.1"/>
    <property type="molecule type" value="Genomic_DNA"/>
</dbReference>
<dbReference type="Proteomes" id="UP000294743">
    <property type="component" value="Unassembled WGS sequence"/>
</dbReference>
<keyword evidence="3" id="KW-1185">Reference proteome</keyword>
<accession>A0A4R8A4M6</accession>
<sequence>MKDDINLALLIDADNVSAKYIGYIMEEIPNYGLPTHKRIYGDWTDSHMNKWKDVLLEYSIQPIQQYSYTVGKNATDSALIIDAMDILYEDKVDGFCIISSDSDFTRLAARLREAGKIVIGVGEKKTPRPFIVACEKFIYLETLSSSHEANDEVTQKRIVSSQDDIRWLTKQVRAIIKDISDDDGWANMSSLGNMLSKRFPDFDTRNYGYSKLTPLIQSLTSFEIQSIRAKDSHVEHKLVRYKGKRSK</sequence>
<dbReference type="PROSITE" id="PS51644">
    <property type="entry name" value="HTH_OST"/>
    <property type="match status" value="1"/>
</dbReference>
<dbReference type="InterPro" id="IPR021139">
    <property type="entry name" value="NYN"/>
</dbReference>
<name>A0A4R8A4M6_9FIRM</name>
<dbReference type="InterPro" id="IPR041966">
    <property type="entry name" value="LOTUS-like"/>
</dbReference>
<dbReference type="PANTHER" id="PTHR35811:SF1">
    <property type="entry name" value="HTH OST-TYPE DOMAIN-CONTAINING PROTEIN"/>
    <property type="match status" value="1"/>
</dbReference>
<gene>
    <name evidence="2" type="ORF">EDD63_10515</name>
</gene>
<organism evidence="2 3">
    <name type="scientific">Breznakia blatticola</name>
    <dbReference type="NCBI Taxonomy" id="1754012"/>
    <lineage>
        <taxon>Bacteria</taxon>
        <taxon>Bacillati</taxon>
        <taxon>Bacillota</taxon>
        <taxon>Erysipelotrichia</taxon>
        <taxon>Erysipelotrichales</taxon>
        <taxon>Erysipelotrichaceae</taxon>
        <taxon>Breznakia</taxon>
    </lineage>
</organism>
<evidence type="ECO:0000313" key="2">
    <source>
        <dbReference type="EMBL" id="TDW25286.1"/>
    </source>
</evidence>
<dbReference type="Pfam" id="PF01936">
    <property type="entry name" value="NYN"/>
    <property type="match status" value="1"/>
</dbReference>
<dbReference type="Pfam" id="PF12872">
    <property type="entry name" value="OST-HTH"/>
    <property type="match status" value="1"/>
</dbReference>
<feature type="domain" description="HTH OST-type" evidence="1">
    <location>
        <begin position="164"/>
        <end position="240"/>
    </location>
</feature>
<dbReference type="AlphaFoldDB" id="A0A4R8A4M6"/>
<proteinExistence type="predicted"/>
<evidence type="ECO:0000259" key="1">
    <source>
        <dbReference type="PROSITE" id="PS51644"/>
    </source>
</evidence>
<evidence type="ECO:0000313" key="3">
    <source>
        <dbReference type="Proteomes" id="UP000294743"/>
    </source>
</evidence>
<dbReference type="CDD" id="cd11297">
    <property type="entry name" value="PIN_LabA-like_N_1"/>
    <property type="match status" value="1"/>
</dbReference>
<dbReference type="Gene3D" id="3.30.420.610">
    <property type="entry name" value="LOTUS domain-like"/>
    <property type="match status" value="1"/>
</dbReference>
<dbReference type="RefSeq" id="WP_134168176.1">
    <property type="nucleotide sequence ID" value="NZ_SODD01000005.1"/>
</dbReference>
<dbReference type="Gene3D" id="3.40.50.1010">
    <property type="entry name" value="5'-nuclease"/>
    <property type="match status" value="1"/>
</dbReference>
<comment type="caution">
    <text evidence="2">The sequence shown here is derived from an EMBL/GenBank/DDBJ whole genome shotgun (WGS) entry which is preliminary data.</text>
</comment>
<dbReference type="GO" id="GO:0004540">
    <property type="term" value="F:RNA nuclease activity"/>
    <property type="evidence" value="ECO:0007669"/>
    <property type="project" value="InterPro"/>
</dbReference>
<dbReference type="CDD" id="cd10146">
    <property type="entry name" value="LabA_like_C"/>
    <property type="match status" value="1"/>
</dbReference>
<dbReference type="PANTHER" id="PTHR35811">
    <property type="entry name" value="SLR1870 PROTEIN"/>
    <property type="match status" value="1"/>
</dbReference>
<protein>
    <submittedName>
        <fullName evidence="2">OST-HTH/LOTUS domain-containing protein</fullName>
    </submittedName>
</protein>
<reference evidence="2 3" key="1">
    <citation type="submission" date="2019-03" db="EMBL/GenBank/DDBJ databases">
        <title>Genomic Encyclopedia of Type Strains, Phase IV (KMG-IV): sequencing the most valuable type-strain genomes for metagenomic binning, comparative biology and taxonomic classification.</title>
        <authorList>
            <person name="Goeker M."/>
        </authorList>
    </citation>
    <scope>NUCLEOTIDE SEQUENCE [LARGE SCALE GENOMIC DNA]</scope>
    <source>
        <strain evidence="2 3">DSM 28867</strain>
    </source>
</reference>
<dbReference type="OrthoDB" id="9783963at2"/>